<dbReference type="Pfam" id="PF14774">
    <property type="entry name" value="FAM177"/>
    <property type="match status" value="1"/>
</dbReference>
<dbReference type="AlphaFoldDB" id="A0A9D3MDZ5"/>
<dbReference type="Proteomes" id="UP001044222">
    <property type="component" value="Unassembled WGS sequence"/>
</dbReference>
<dbReference type="PANTHER" id="PTHR31206">
    <property type="entry name" value="LP10445P"/>
    <property type="match status" value="1"/>
</dbReference>
<gene>
    <name evidence="2" type="ORF">ANANG_G00113850</name>
</gene>
<dbReference type="InterPro" id="IPR028260">
    <property type="entry name" value="FAM177"/>
</dbReference>
<organism evidence="2 3">
    <name type="scientific">Anguilla anguilla</name>
    <name type="common">European freshwater eel</name>
    <name type="synonym">Muraena anguilla</name>
    <dbReference type="NCBI Taxonomy" id="7936"/>
    <lineage>
        <taxon>Eukaryota</taxon>
        <taxon>Metazoa</taxon>
        <taxon>Chordata</taxon>
        <taxon>Craniata</taxon>
        <taxon>Vertebrata</taxon>
        <taxon>Euteleostomi</taxon>
        <taxon>Actinopterygii</taxon>
        <taxon>Neopterygii</taxon>
        <taxon>Teleostei</taxon>
        <taxon>Anguilliformes</taxon>
        <taxon>Anguillidae</taxon>
        <taxon>Anguilla</taxon>
    </lineage>
</organism>
<protein>
    <submittedName>
        <fullName evidence="2">Uncharacterized protein</fullName>
    </submittedName>
</protein>
<dbReference type="PANTHER" id="PTHR31206:SF9">
    <property type="entry name" value="PROTEIN FAM177B"/>
    <property type="match status" value="1"/>
</dbReference>
<evidence type="ECO:0000313" key="3">
    <source>
        <dbReference type="Proteomes" id="UP001044222"/>
    </source>
</evidence>
<reference evidence="2" key="1">
    <citation type="submission" date="2021-01" db="EMBL/GenBank/DDBJ databases">
        <title>A chromosome-scale assembly of European eel, Anguilla anguilla.</title>
        <authorList>
            <person name="Henkel C."/>
            <person name="Jong-Raadsen S.A."/>
            <person name="Dufour S."/>
            <person name="Weltzien F.-A."/>
            <person name="Palstra A.P."/>
            <person name="Pelster B."/>
            <person name="Spaink H.P."/>
            <person name="Van Den Thillart G.E."/>
            <person name="Jansen H."/>
            <person name="Zahm M."/>
            <person name="Klopp C."/>
            <person name="Cedric C."/>
            <person name="Louis A."/>
            <person name="Berthelot C."/>
            <person name="Parey E."/>
            <person name="Roest Crollius H."/>
            <person name="Montfort J."/>
            <person name="Robinson-Rechavi M."/>
            <person name="Bucao C."/>
            <person name="Bouchez O."/>
            <person name="Gislard M."/>
            <person name="Lluch J."/>
            <person name="Milhes M."/>
            <person name="Lampietro C."/>
            <person name="Lopez Roques C."/>
            <person name="Donnadieu C."/>
            <person name="Braasch I."/>
            <person name="Desvignes T."/>
            <person name="Postlethwait J."/>
            <person name="Bobe J."/>
            <person name="Guiguen Y."/>
            <person name="Dirks R."/>
        </authorList>
    </citation>
    <scope>NUCLEOTIDE SEQUENCE</scope>
    <source>
        <strain evidence="2">Tag_6206</strain>
        <tissue evidence="2">Liver</tissue>
    </source>
</reference>
<comment type="caution">
    <text evidence="2">The sequence shown here is derived from an EMBL/GenBank/DDBJ whole genome shotgun (WGS) entry which is preliminary data.</text>
</comment>
<sequence length="200" mass="21986">MSEDRERDPSFEETEFGGASVSQRKKVIHFANGDTLEQDSSDGEEATPRKEPFSAPDSTARISWREYSWRLCVKAGKKSIQTCDFIGEKLANLAGLNMAKYQYAIDQFHRDKTEGSKGQGTDEAPCVEEGAETIQLSPRKSADYGATEAPESLVCGSPPAVLNTAAGPKAHTTRATRKINHKQPCRSWCRRGTCAAFTCF</sequence>
<proteinExistence type="predicted"/>
<accession>A0A9D3MDZ5</accession>
<name>A0A9D3MDZ5_ANGAN</name>
<feature type="compositionally biased region" description="Acidic residues" evidence="1">
    <location>
        <begin position="36"/>
        <end position="45"/>
    </location>
</feature>
<dbReference type="EMBL" id="JAFIRN010000006">
    <property type="protein sequence ID" value="KAG5846336.1"/>
    <property type="molecule type" value="Genomic_DNA"/>
</dbReference>
<feature type="compositionally biased region" description="Basic and acidic residues" evidence="1">
    <location>
        <begin position="1"/>
        <end position="10"/>
    </location>
</feature>
<evidence type="ECO:0000256" key="1">
    <source>
        <dbReference type="SAM" id="MobiDB-lite"/>
    </source>
</evidence>
<evidence type="ECO:0000313" key="2">
    <source>
        <dbReference type="EMBL" id="KAG5846336.1"/>
    </source>
</evidence>
<keyword evidence="3" id="KW-1185">Reference proteome</keyword>
<feature type="region of interest" description="Disordered" evidence="1">
    <location>
        <begin position="1"/>
        <end position="58"/>
    </location>
</feature>